<keyword evidence="5 6" id="KW-0067">ATP-binding</keyword>
<evidence type="ECO:0000256" key="4">
    <source>
        <dbReference type="ARBA" id="ARBA00022741"/>
    </source>
</evidence>
<protein>
    <recommendedName>
        <fullName evidence="6">Ribose 1,5-bisphosphate phosphokinase PhnN</fullName>
        <ecNumber evidence="6">2.7.4.23</ecNumber>
    </recommendedName>
    <alternativeName>
        <fullName evidence="6">Ribose 1,5-bisphosphokinase</fullName>
    </alternativeName>
</protein>
<keyword evidence="3 6" id="KW-0808">Transferase</keyword>
<organism evidence="8 9">
    <name type="scientific">Pseudomonas kermanshahensis</name>
    <dbReference type="NCBI Taxonomy" id="2745482"/>
    <lineage>
        <taxon>Bacteria</taxon>
        <taxon>Pseudomonadati</taxon>
        <taxon>Pseudomonadota</taxon>
        <taxon>Gammaproteobacteria</taxon>
        <taxon>Pseudomonadales</taxon>
        <taxon>Pseudomonadaceae</taxon>
        <taxon>Pseudomonas</taxon>
    </lineage>
</organism>
<evidence type="ECO:0000313" key="9">
    <source>
        <dbReference type="Proteomes" id="UP001377692"/>
    </source>
</evidence>
<dbReference type="NCBIfam" id="NF007485">
    <property type="entry name" value="PRK10078.1"/>
    <property type="match status" value="1"/>
</dbReference>
<dbReference type="InterPro" id="IPR027417">
    <property type="entry name" value="P-loop_NTPase"/>
</dbReference>
<dbReference type="SUPFAM" id="SSF52540">
    <property type="entry name" value="P-loop containing nucleoside triphosphate hydrolases"/>
    <property type="match status" value="1"/>
</dbReference>
<keyword evidence="4 6" id="KW-0547">Nucleotide-binding</keyword>
<reference evidence="8 9" key="1">
    <citation type="submission" date="2024-02" db="EMBL/GenBank/DDBJ databases">
        <title>Identification of pathogenicity and growth-promoting functions of Pseudomonas putida variants.</title>
        <authorList>
            <person name="Sun J."/>
        </authorList>
    </citation>
    <scope>NUCLEOTIDE SEQUENCE [LARGE SCALE GENOMIC DNA]</scope>
    <source>
        <strain evidence="8 9">A04</strain>
    </source>
</reference>
<comment type="similarity">
    <text evidence="6">Belongs to the ribose 1,5-bisphosphokinase family.</text>
</comment>
<sequence length="209" mass="22759">MQHDASARRSATGRLIFLIGPSGSGKDSLIDAAREQLTAAGVKIARRIITRSAEAKGEAAQGVTAQQFEAMRAQGGFAMHWQANGLSYGIPQHVDQWLEAGSAVLVNGSRAYLAEAQRRYPDLLAVLIDVKPQVLRQRLLARGRETPDEIEQRLARNAGLQAFNDPAVHVLDNSTTLDAAVTGLFKLLHDEGVIRYLTQPATEPQKRIT</sequence>
<dbReference type="PANTHER" id="PTHR23117">
    <property type="entry name" value="GUANYLATE KINASE-RELATED"/>
    <property type="match status" value="1"/>
</dbReference>
<dbReference type="PANTHER" id="PTHR23117:SF8">
    <property type="entry name" value="RIBOSE 1,5-BISPHOSPHATE PHOSPHOKINASE PHNN"/>
    <property type="match status" value="1"/>
</dbReference>
<keyword evidence="9" id="KW-1185">Reference proteome</keyword>
<dbReference type="EMBL" id="JBBHLD010000018">
    <property type="protein sequence ID" value="MEJ5906684.1"/>
    <property type="molecule type" value="Genomic_DNA"/>
</dbReference>
<gene>
    <name evidence="6 8" type="primary">phnN</name>
    <name evidence="8" type="ORF">V7V80_18540</name>
</gene>
<feature type="binding site" evidence="6">
    <location>
        <begin position="20"/>
        <end position="27"/>
    </location>
    <ligand>
        <name>ATP</name>
        <dbReference type="ChEBI" id="CHEBI:30616"/>
    </ligand>
</feature>
<dbReference type="RefSeq" id="WP_186681978.1">
    <property type="nucleotide sequence ID" value="NZ_JBBHLD010000018.1"/>
</dbReference>
<dbReference type="InterPro" id="IPR008145">
    <property type="entry name" value="GK/Ca_channel_bsu"/>
</dbReference>
<dbReference type="InterPro" id="IPR012699">
    <property type="entry name" value="PhnN"/>
</dbReference>
<evidence type="ECO:0000259" key="7">
    <source>
        <dbReference type="SMART" id="SM00072"/>
    </source>
</evidence>
<comment type="catalytic activity">
    <reaction evidence="1 6">
        <text>alpha-D-ribose 1,5-bisphosphate + ATP = 5-phospho-alpha-D-ribose 1-diphosphate + ADP</text>
        <dbReference type="Rhea" id="RHEA:20109"/>
        <dbReference type="ChEBI" id="CHEBI:30616"/>
        <dbReference type="ChEBI" id="CHEBI:58017"/>
        <dbReference type="ChEBI" id="CHEBI:68688"/>
        <dbReference type="ChEBI" id="CHEBI:456216"/>
        <dbReference type="EC" id="2.7.4.23"/>
    </reaction>
</comment>
<comment type="pathway">
    <text evidence="2 6">Metabolic intermediate biosynthesis; 5-phospho-alpha-D-ribose 1-diphosphate biosynthesis; 5-phospho-alpha-D-ribose 1-diphosphate from D-ribose 5-phosphate (route II): step 3/3.</text>
</comment>
<dbReference type="Proteomes" id="UP001377692">
    <property type="component" value="Unassembled WGS sequence"/>
</dbReference>
<evidence type="ECO:0000256" key="3">
    <source>
        <dbReference type="ARBA" id="ARBA00022679"/>
    </source>
</evidence>
<dbReference type="NCBIfam" id="TIGR02322">
    <property type="entry name" value="phosphon_PhnN"/>
    <property type="match status" value="1"/>
</dbReference>
<evidence type="ECO:0000256" key="5">
    <source>
        <dbReference type="ARBA" id="ARBA00022840"/>
    </source>
</evidence>
<evidence type="ECO:0000256" key="6">
    <source>
        <dbReference type="HAMAP-Rule" id="MF_00836"/>
    </source>
</evidence>
<evidence type="ECO:0000256" key="2">
    <source>
        <dbReference type="ARBA" id="ARBA00005069"/>
    </source>
</evidence>
<dbReference type="Gene3D" id="3.40.50.300">
    <property type="entry name" value="P-loop containing nucleotide triphosphate hydrolases"/>
    <property type="match status" value="1"/>
</dbReference>
<accession>A0ABU8RAI4</accession>
<name>A0ABU8RAI4_9PSED</name>
<dbReference type="HAMAP" id="MF_00836">
    <property type="entry name" value="PhnN"/>
    <property type="match status" value="1"/>
</dbReference>
<evidence type="ECO:0000256" key="1">
    <source>
        <dbReference type="ARBA" id="ARBA00000373"/>
    </source>
</evidence>
<dbReference type="SMART" id="SM00072">
    <property type="entry name" value="GuKc"/>
    <property type="match status" value="1"/>
</dbReference>
<evidence type="ECO:0000313" key="8">
    <source>
        <dbReference type="EMBL" id="MEJ5906684.1"/>
    </source>
</evidence>
<proteinExistence type="inferred from homology"/>
<feature type="domain" description="Guanylate kinase/L-type calcium channel beta subunit" evidence="7">
    <location>
        <begin position="12"/>
        <end position="192"/>
    </location>
</feature>
<dbReference type="EC" id="2.7.4.23" evidence="6"/>
<comment type="function">
    <text evidence="6">Catalyzes the phosphorylation of ribose 1,5-bisphosphate to 5-phospho-D-ribosyl alpha-1-diphosphate (PRPP).</text>
</comment>
<comment type="caution">
    <text evidence="8">The sequence shown here is derived from an EMBL/GenBank/DDBJ whole genome shotgun (WGS) entry which is preliminary data.</text>
</comment>